<dbReference type="NCBIfam" id="TIGR00351">
    <property type="entry name" value="narI"/>
    <property type="match status" value="1"/>
</dbReference>
<dbReference type="InterPro" id="IPR003816">
    <property type="entry name" value="Nitrate_red_gam"/>
</dbReference>
<evidence type="ECO:0000313" key="15">
    <source>
        <dbReference type="EMBL" id="MFI2472494.1"/>
    </source>
</evidence>
<keyword evidence="7" id="KW-0249">Electron transport</keyword>
<comment type="caution">
    <text evidence="15">The sequence shown here is derived from an EMBL/GenBank/DDBJ whole genome shotgun (WGS) entry which is preliminary data.</text>
</comment>
<evidence type="ECO:0000256" key="2">
    <source>
        <dbReference type="ARBA" id="ARBA00022448"/>
    </source>
</evidence>
<dbReference type="InterPro" id="IPR023234">
    <property type="entry name" value="NarG-like_domain"/>
</dbReference>
<keyword evidence="11" id="KW-0534">Nitrate assimilation</keyword>
<keyword evidence="8 13" id="KW-1133">Transmembrane helix</keyword>
<feature type="transmembrane region" description="Helical" evidence="13">
    <location>
        <begin position="12"/>
        <end position="29"/>
    </location>
</feature>
<dbReference type="Proteomes" id="UP001611415">
    <property type="component" value="Unassembled WGS sequence"/>
</dbReference>
<evidence type="ECO:0000256" key="11">
    <source>
        <dbReference type="ARBA" id="ARBA00023063"/>
    </source>
</evidence>
<evidence type="ECO:0000256" key="12">
    <source>
        <dbReference type="ARBA" id="ARBA00023136"/>
    </source>
</evidence>
<evidence type="ECO:0000313" key="16">
    <source>
        <dbReference type="Proteomes" id="UP001611415"/>
    </source>
</evidence>
<feature type="transmembrane region" description="Helical" evidence="13">
    <location>
        <begin position="90"/>
        <end position="114"/>
    </location>
</feature>
<evidence type="ECO:0000256" key="6">
    <source>
        <dbReference type="ARBA" id="ARBA00022723"/>
    </source>
</evidence>
<keyword evidence="10" id="KW-0408">Iron</keyword>
<dbReference type="Gene3D" id="1.20.950.20">
    <property type="entry name" value="Transmembrane di-heme cytochromes, Chain C"/>
    <property type="match status" value="1"/>
</dbReference>
<dbReference type="SUPFAM" id="SSF103501">
    <property type="entry name" value="Respiratory nitrate reductase 1 gamma chain"/>
    <property type="match status" value="1"/>
</dbReference>
<keyword evidence="9" id="KW-0560">Oxidoreductase</keyword>
<evidence type="ECO:0000256" key="10">
    <source>
        <dbReference type="ARBA" id="ARBA00023004"/>
    </source>
</evidence>
<evidence type="ECO:0000256" key="4">
    <source>
        <dbReference type="ARBA" id="ARBA00022617"/>
    </source>
</evidence>
<dbReference type="PANTHER" id="PTHR30598:SF3">
    <property type="entry name" value="RESPIRATORY NITRATE REDUCTASE 1 GAMMA CHAIN"/>
    <property type="match status" value="1"/>
</dbReference>
<feature type="transmembrane region" description="Helical" evidence="13">
    <location>
        <begin position="134"/>
        <end position="155"/>
    </location>
</feature>
<gene>
    <name evidence="15" type="primary">narI</name>
    <name evidence="15" type="ORF">ACH49W_03880</name>
</gene>
<dbReference type="PANTHER" id="PTHR30598">
    <property type="entry name" value="NITRATE REDUCTASE PRIVATE CHAPERONE, REDOX ENZYME MATURATION PROTEIN REMP FAMILY"/>
    <property type="match status" value="1"/>
</dbReference>
<feature type="domain" description="NarG-like" evidence="14">
    <location>
        <begin position="11"/>
        <end position="228"/>
    </location>
</feature>
<evidence type="ECO:0000256" key="7">
    <source>
        <dbReference type="ARBA" id="ARBA00022982"/>
    </source>
</evidence>
<keyword evidence="5 13" id="KW-0812">Transmembrane</keyword>
<feature type="transmembrane region" description="Helical" evidence="13">
    <location>
        <begin position="50"/>
        <end position="70"/>
    </location>
</feature>
<dbReference type="RefSeq" id="WP_357401632.1">
    <property type="nucleotide sequence ID" value="NZ_JBEYCD010000002.1"/>
</dbReference>
<keyword evidence="12 13" id="KW-0472">Membrane</keyword>
<name>A0ABW7WUK8_9NOCA</name>
<evidence type="ECO:0000256" key="3">
    <source>
        <dbReference type="ARBA" id="ARBA00022475"/>
    </source>
</evidence>
<keyword evidence="4" id="KW-0349">Heme</keyword>
<dbReference type="InterPro" id="IPR051936">
    <property type="entry name" value="Heme-iron_electron_transfer"/>
</dbReference>
<keyword evidence="16" id="KW-1185">Reference proteome</keyword>
<evidence type="ECO:0000256" key="5">
    <source>
        <dbReference type="ARBA" id="ARBA00022692"/>
    </source>
</evidence>
<accession>A0ABW7WUK8</accession>
<dbReference type="Pfam" id="PF02665">
    <property type="entry name" value="Nitrate_red_gam"/>
    <property type="match status" value="1"/>
</dbReference>
<sequence length="252" mass="28613">MNAVPHLPVELWLILPYIAFTSFVLGHIWRYRNDQFGWTTRSSQIYESKLLRLGSPLFHFGMVGVFFGHVLGVLIPESWTAAVGIGEHTYHLIAVGAGSVAGLSVLAGVGILLYRRFTVTAVRKATTANDKLMYVLLTAALVTGLTNTWGANLLFGTYNYRETVSPWFRSLFTLNPQPELMVDTPWPFQLHGLVVLTLVALWPYTRLVHMFSAPIGYLTRPYIVYRHKQTNATDTRRYARAWDSPVTPERWR</sequence>
<reference evidence="15 16" key="1">
    <citation type="submission" date="2024-10" db="EMBL/GenBank/DDBJ databases">
        <title>The Natural Products Discovery Center: Release of the First 8490 Sequenced Strains for Exploring Actinobacteria Biosynthetic Diversity.</title>
        <authorList>
            <person name="Kalkreuter E."/>
            <person name="Kautsar S.A."/>
            <person name="Yang D."/>
            <person name="Bader C.D."/>
            <person name="Teijaro C.N."/>
            <person name="Fluegel L."/>
            <person name="Davis C.M."/>
            <person name="Simpson J.R."/>
            <person name="Lauterbach L."/>
            <person name="Steele A.D."/>
            <person name="Gui C."/>
            <person name="Meng S."/>
            <person name="Li G."/>
            <person name="Viehrig K."/>
            <person name="Ye F."/>
            <person name="Su P."/>
            <person name="Kiefer A.F."/>
            <person name="Nichols A."/>
            <person name="Cepeda A.J."/>
            <person name="Yan W."/>
            <person name="Fan B."/>
            <person name="Jiang Y."/>
            <person name="Adhikari A."/>
            <person name="Zheng C.-J."/>
            <person name="Schuster L."/>
            <person name="Cowan T.M."/>
            <person name="Smanski M.J."/>
            <person name="Chevrette M.G."/>
            <person name="De Carvalho L.P.S."/>
            <person name="Shen B."/>
        </authorList>
    </citation>
    <scope>NUCLEOTIDE SEQUENCE [LARGE SCALE GENOMIC DNA]</scope>
    <source>
        <strain evidence="15 16">NPDC019275</strain>
    </source>
</reference>
<proteinExistence type="predicted"/>
<organism evidence="15 16">
    <name type="scientific">Nocardia xishanensis</name>
    <dbReference type="NCBI Taxonomy" id="238964"/>
    <lineage>
        <taxon>Bacteria</taxon>
        <taxon>Bacillati</taxon>
        <taxon>Actinomycetota</taxon>
        <taxon>Actinomycetes</taxon>
        <taxon>Mycobacteriales</taxon>
        <taxon>Nocardiaceae</taxon>
        <taxon>Nocardia</taxon>
    </lineage>
</organism>
<keyword evidence="2" id="KW-0813">Transport</keyword>
<comment type="subcellular location">
    <subcellularLocation>
        <location evidence="1">Cell membrane</location>
        <topology evidence="1">Multi-pass membrane protein</topology>
    </subcellularLocation>
</comment>
<feature type="transmembrane region" description="Helical" evidence="13">
    <location>
        <begin position="186"/>
        <end position="204"/>
    </location>
</feature>
<protein>
    <submittedName>
        <fullName evidence="15">Respiratory nitrate reductase subunit gamma</fullName>
    </submittedName>
</protein>
<dbReference type="EMBL" id="JBIRYO010000002">
    <property type="protein sequence ID" value="MFI2472494.1"/>
    <property type="molecule type" value="Genomic_DNA"/>
</dbReference>
<keyword evidence="6" id="KW-0479">Metal-binding</keyword>
<evidence type="ECO:0000256" key="13">
    <source>
        <dbReference type="SAM" id="Phobius"/>
    </source>
</evidence>
<evidence type="ECO:0000256" key="8">
    <source>
        <dbReference type="ARBA" id="ARBA00022989"/>
    </source>
</evidence>
<evidence type="ECO:0000256" key="1">
    <source>
        <dbReference type="ARBA" id="ARBA00004651"/>
    </source>
</evidence>
<evidence type="ECO:0000256" key="9">
    <source>
        <dbReference type="ARBA" id="ARBA00023002"/>
    </source>
</evidence>
<keyword evidence="3" id="KW-1003">Cell membrane</keyword>
<evidence type="ECO:0000259" key="14">
    <source>
        <dbReference type="Pfam" id="PF02665"/>
    </source>
</evidence>
<dbReference type="InterPro" id="IPR036197">
    <property type="entry name" value="NarG-like_sf"/>
</dbReference>